<organism evidence="3 4">
    <name type="scientific">Cylindrotheca closterium</name>
    <dbReference type="NCBI Taxonomy" id="2856"/>
    <lineage>
        <taxon>Eukaryota</taxon>
        <taxon>Sar</taxon>
        <taxon>Stramenopiles</taxon>
        <taxon>Ochrophyta</taxon>
        <taxon>Bacillariophyta</taxon>
        <taxon>Bacillariophyceae</taxon>
        <taxon>Bacillariophycidae</taxon>
        <taxon>Bacillariales</taxon>
        <taxon>Bacillariaceae</taxon>
        <taxon>Cylindrotheca</taxon>
    </lineage>
</organism>
<gene>
    <name evidence="3" type="ORF">CYCCA115_LOCUS7756</name>
</gene>
<feature type="region of interest" description="Disordered" evidence="1">
    <location>
        <begin position="1"/>
        <end position="25"/>
    </location>
</feature>
<dbReference type="AlphaFoldDB" id="A0AAD2CPK8"/>
<dbReference type="EMBL" id="CAKOGP040001112">
    <property type="protein sequence ID" value="CAJ1942056.1"/>
    <property type="molecule type" value="Genomic_DNA"/>
</dbReference>
<reference evidence="3" key="1">
    <citation type="submission" date="2023-08" db="EMBL/GenBank/DDBJ databases">
        <authorList>
            <person name="Audoor S."/>
            <person name="Bilcke G."/>
        </authorList>
    </citation>
    <scope>NUCLEOTIDE SEQUENCE</scope>
</reference>
<keyword evidence="4" id="KW-1185">Reference proteome</keyword>
<proteinExistence type="predicted"/>
<sequence length="290" mass="31572">MDDTAKQPASEALSDDEKEPKEETKSCTVATAAVWSTANDDCILFGRGKGCNNHPGNKRMRLVIEGYRDRYQGAGRGGKRKLVYQIYKELIEAGMKFLKQEEGLDGWVEADADEAIKKVGHAMRCPRIRIRNEAVDLGDRSNVASGFSAAVYPHARAHAGQMLLNNSAVIGRDSSIPGLLGLPSMSSAVARAGFLSRGTMEHQEALRVGLGMIGLSDPLSLSLRRIPMQMDLTSLHAGASSASMGFTAPAMGLNGLSSSALELLIRFERERQLRQAMLSIINLRRNTEQR</sequence>
<evidence type="ECO:0000313" key="3">
    <source>
        <dbReference type="EMBL" id="CAJ1942056.1"/>
    </source>
</evidence>
<dbReference type="InterPro" id="IPR049227">
    <property type="entry name" value="DUF6824"/>
</dbReference>
<dbReference type="Pfam" id="PF20710">
    <property type="entry name" value="DUF6824"/>
    <property type="match status" value="1"/>
</dbReference>
<accession>A0AAD2CPK8</accession>
<feature type="domain" description="DUF6824" evidence="2">
    <location>
        <begin position="43"/>
        <end position="124"/>
    </location>
</feature>
<comment type="caution">
    <text evidence="3">The sequence shown here is derived from an EMBL/GenBank/DDBJ whole genome shotgun (WGS) entry which is preliminary data.</text>
</comment>
<dbReference type="Proteomes" id="UP001295423">
    <property type="component" value="Unassembled WGS sequence"/>
</dbReference>
<evidence type="ECO:0000313" key="4">
    <source>
        <dbReference type="Proteomes" id="UP001295423"/>
    </source>
</evidence>
<evidence type="ECO:0000256" key="1">
    <source>
        <dbReference type="SAM" id="MobiDB-lite"/>
    </source>
</evidence>
<name>A0AAD2CPK8_9STRA</name>
<protein>
    <recommendedName>
        <fullName evidence="2">DUF6824 domain-containing protein</fullName>
    </recommendedName>
</protein>
<evidence type="ECO:0000259" key="2">
    <source>
        <dbReference type="Pfam" id="PF20710"/>
    </source>
</evidence>